<dbReference type="EMBL" id="AEUU02000001">
    <property type="protein sequence ID" value="EGJ26841.1"/>
    <property type="molecule type" value="Genomic_DNA"/>
</dbReference>
<accession>A0ABP2KXR0</accession>
<dbReference type="PROSITE" id="PS51819">
    <property type="entry name" value="VOC"/>
    <property type="match status" value="1"/>
</dbReference>
<evidence type="ECO:0000259" key="1">
    <source>
        <dbReference type="PROSITE" id="PS51819"/>
    </source>
</evidence>
<comment type="caution">
    <text evidence="2">The sequence shown here is derived from an EMBL/GenBank/DDBJ whole genome shotgun (WGS) entry which is preliminary data.</text>
</comment>
<dbReference type="SUPFAM" id="SSF54593">
    <property type="entry name" value="Glyoxalase/Bleomycin resistance protein/Dihydroxybiphenyl dioxygenase"/>
    <property type="match status" value="1"/>
</dbReference>
<dbReference type="Proteomes" id="UP000005356">
    <property type="component" value="Unassembled WGS sequence"/>
</dbReference>
<dbReference type="Gene3D" id="3.10.180.10">
    <property type="entry name" value="2,3-Dihydroxybiphenyl 1,2-Dioxygenase, domain 1"/>
    <property type="match status" value="1"/>
</dbReference>
<keyword evidence="3" id="KW-1185">Reference proteome</keyword>
<evidence type="ECO:0000313" key="2">
    <source>
        <dbReference type="EMBL" id="EGJ26841.1"/>
    </source>
</evidence>
<feature type="domain" description="VOC" evidence="1">
    <location>
        <begin position="10"/>
        <end position="137"/>
    </location>
</feature>
<protein>
    <submittedName>
        <fullName evidence="2">Glyoxalase family protein</fullName>
    </submittedName>
</protein>
<reference evidence="2 3" key="1">
    <citation type="journal article" date="2014" name="Int. J. Syst. Evol. Microbiol.">
        <title>Phylogenomics and the dynamic genome evolution of the genus Streptococcus.</title>
        <authorList>
            <consortium name="The Broad Institute Genome Sequencing Platform"/>
            <person name="Richards V.P."/>
            <person name="Palmer S.R."/>
            <person name="Pavinski Bitar P.D."/>
            <person name="Qin X."/>
            <person name="Weinstock G.M."/>
            <person name="Highlander S.K."/>
            <person name="Town C.D."/>
            <person name="Burne R.A."/>
            <person name="Stanhope M.J."/>
        </authorList>
    </citation>
    <scope>NUCLEOTIDE SEQUENCE [LARGE SCALE GENOMIC DNA]</scope>
    <source>
        <strain evidence="2 3">Jelinkova 176</strain>
    </source>
</reference>
<dbReference type="InterPro" id="IPR004360">
    <property type="entry name" value="Glyas_Fos-R_dOase_dom"/>
</dbReference>
<gene>
    <name evidence="2" type="ORF">STRPO_0623</name>
</gene>
<dbReference type="InterPro" id="IPR037523">
    <property type="entry name" value="VOC_core"/>
</dbReference>
<dbReference type="CDD" id="cd07251">
    <property type="entry name" value="VOC_like"/>
    <property type="match status" value="1"/>
</dbReference>
<name>A0ABP2KXR0_STRPO</name>
<proteinExistence type="predicted"/>
<organism evidence="2 3">
    <name type="scientific">Streptococcus porcinus str. Jelinkova 176</name>
    <dbReference type="NCBI Taxonomy" id="873448"/>
    <lineage>
        <taxon>Bacteria</taxon>
        <taxon>Bacillati</taxon>
        <taxon>Bacillota</taxon>
        <taxon>Bacilli</taxon>
        <taxon>Lactobacillales</taxon>
        <taxon>Streptococcaceae</taxon>
        <taxon>Streptococcus</taxon>
    </lineage>
</organism>
<sequence>MKSENCQMNRINLICLGVRNMEDSVKFYRDGLGFETKERRTSPEVIFFNNAGTKLELYPIEELAADFGNGLPTLLEEHFNGMTLAYNVRTKEEVFQVIALAKAAGARILKEPQSVFWGGFHAYFADPDAYVWEVCWNPEMAFDDQGMVIV</sequence>
<dbReference type="InterPro" id="IPR029068">
    <property type="entry name" value="Glyas_Bleomycin-R_OHBP_Dase"/>
</dbReference>
<dbReference type="PANTHER" id="PTHR36503">
    <property type="entry name" value="BLR2520 PROTEIN"/>
    <property type="match status" value="1"/>
</dbReference>
<dbReference type="PANTHER" id="PTHR36503:SF1">
    <property type="entry name" value="BLR2520 PROTEIN"/>
    <property type="match status" value="1"/>
</dbReference>
<evidence type="ECO:0000313" key="3">
    <source>
        <dbReference type="Proteomes" id="UP000005356"/>
    </source>
</evidence>
<dbReference type="Pfam" id="PF00903">
    <property type="entry name" value="Glyoxalase"/>
    <property type="match status" value="1"/>
</dbReference>